<organism evidence="1">
    <name type="scientific">marine sediment metagenome</name>
    <dbReference type="NCBI Taxonomy" id="412755"/>
    <lineage>
        <taxon>unclassified sequences</taxon>
        <taxon>metagenomes</taxon>
        <taxon>ecological metagenomes</taxon>
    </lineage>
</organism>
<gene>
    <name evidence="1" type="ORF">S03H2_64231</name>
</gene>
<reference evidence="1" key="1">
    <citation type="journal article" date="2014" name="Front. Microbiol.">
        <title>High frequency of phylogenetically diverse reductive dehalogenase-homologous genes in deep subseafloor sedimentary metagenomes.</title>
        <authorList>
            <person name="Kawai M."/>
            <person name="Futagami T."/>
            <person name="Toyoda A."/>
            <person name="Takaki Y."/>
            <person name="Nishi S."/>
            <person name="Hori S."/>
            <person name="Arai W."/>
            <person name="Tsubouchi T."/>
            <person name="Morono Y."/>
            <person name="Uchiyama I."/>
            <person name="Ito T."/>
            <person name="Fujiyama A."/>
            <person name="Inagaki F."/>
            <person name="Takami H."/>
        </authorList>
    </citation>
    <scope>NUCLEOTIDE SEQUENCE</scope>
    <source>
        <strain evidence="1">Expedition CK06-06</strain>
    </source>
</reference>
<feature type="non-terminal residue" evidence="1">
    <location>
        <position position="1"/>
    </location>
</feature>
<comment type="caution">
    <text evidence="1">The sequence shown here is derived from an EMBL/GenBank/DDBJ whole genome shotgun (WGS) entry which is preliminary data.</text>
</comment>
<proteinExistence type="predicted"/>
<evidence type="ECO:0000313" key="1">
    <source>
        <dbReference type="EMBL" id="GAH77376.1"/>
    </source>
</evidence>
<dbReference type="AlphaFoldDB" id="X1I4P5"/>
<name>X1I4P5_9ZZZZ</name>
<sequence length="48" mass="5534">LIVFRARCSEANRSLRNQLVGSLWENLEGESFLTTLGRQKPEHYTNQA</sequence>
<accession>X1I4P5</accession>
<protein>
    <submittedName>
        <fullName evidence="1">Uncharacterized protein</fullName>
    </submittedName>
</protein>
<dbReference type="EMBL" id="BARU01041700">
    <property type="protein sequence ID" value="GAH77376.1"/>
    <property type="molecule type" value="Genomic_DNA"/>
</dbReference>